<protein>
    <submittedName>
        <fullName evidence="2">DinB family protein</fullName>
    </submittedName>
</protein>
<name>A0A9D6LAJ7_UNCEI</name>
<dbReference type="Proteomes" id="UP000807850">
    <property type="component" value="Unassembled WGS sequence"/>
</dbReference>
<dbReference type="SUPFAM" id="SSF51161">
    <property type="entry name" value="Trimeric LpxA-like enzymes"/>
    <property type="match status" value="1"/>
</dbReference>
<proteinExistence type="predicted"/>
<dbReference type="EMBL" id="JACQAY010000209">
    <property type="protein sequence ID" value="MBI3539912.1"/>
    <property type="molecule type" value="Genomic_DNA"/>
</dbReference>
<dbReference type="InterPro" id="IPR047324">
    <property type="entry name" value="LbH_gamma_CA-like"/>
</dbReference>
<dbReference type="Gene3D" id="1.20.120.450">
    <property type="entry name" value="dinb family like domain"/>
    <property type="match status" value="1"/>
</dbReference>
<reference evidence="2" key="1">
    <citation type="submission" date="2020-07" db="EMBL/GenBank/DDBJ databases">
        <title>Huge and variable diversity of episymbiotic CPR bacteria and DPANN archaea in groundwater ecosystems.</title>
        <authorList>
            <person name="He C.Y."/>
            <person name="Keren R."/>
            <person name="Whittaker M."/>
            <person name="Farag I.F."/>
            <person name="Doudna J."/>
            <person name="Cate J.H.D."/>
            <person name="Banfield J.F."/>
        </authorList>
    </citation>
    <scope>NUCLEOTIDE SEQUENCE</scope>
    <source>
        <strain evidence="2">NC_groundwater_928_Pr1_S-0.2um_72_17</strain>
    </source>
</reference>
<dbReference type="InterPro" id="IPR050484">
    <property type="entry name" value="Transf_Hexapept/Carb_Anhydrase"/>
</dbReference>
<dbReference type="Pfam" id="PF12867">
    <property type="entry name" value="DinB_2"/>
    <property type="match status" value="1"/>
</dbReference>
<dbReference type="PANTHER" id="PTHR13061:SF29">
    <property type="entry name" value="GAMMA CARBONIC ANHYDRASE-LIKE 1, MITOCHONDRIAL-RELATED"/>
    <property type="match status" value="1"/>
</dbReference>
<dbReference type="PANTHER" id="PTHR13061">
    <property type="entry name" value="DYNACTIN SUBUNIT P25"/>
    <property type="match status" value="1"/>
</dbReference>
<dbReference type="Gene3D" id="2.160.10.10">
    <property type="entry name" value="Hexapeptide repeat proteins"/>
    <property type="match status" value="2"/>
</dbReference>
<accession>A0A9D6LAJ7</accession>
<dbReference type="InterPro" id="IPR034660">
    <property type="entry name" value="DinB/YfiT-like"/>
</dbReference>
<feature type="domain" description="DinB-like" evidence="1">
    <location>
        <begin position="204"/>
        <end position="332"/>
    </location>
</feature>
<dbReference type="InterPro" id="IPR024775">
    <property type="entry name" value="DinB-like"/>
</dbReference>
<evidence type="ECO:0000259" key="1">
    <source>
        <dbReference type="Pfam" id="PF12867"/>
    </source>
</evidence>
<gene>
    <name evidence="2" type="ORF">HY076_06535</name>
</gene>
<dbReference type="CDD" id="cd04645">
    <property type="entry name" value="LbH_gamma_CA_like"/>
    <property type="match status" value="1"/>
</dbReference>
<evidence type="ECO:0000313" key="2">
    <source>
        <dbReference type="EMBL" id="MBI3539912.1"/>
    </source>
</evidence>
<evidence type="ECO:0000313" key="3">
    <source>
        <dbReference type="Proteomes" id="UP000807850"/>
    </source>
</evidence>
<comment type="caution">
    <text evidence="2">The sequence shown here is derived from an EMBL/GenBank/DDBJ whole genome shotgun (WGS) entry which is preliminary data.</text>
</comment>
<sequence length="340" mass="35988">MSARGGSAAAGADAGAHRAPGDWTQDLRIDASVFVAPGAVIVGDVEIGARAGVWFNTVVRGDTAPVTVGAETNLQDNTVVHVDEGFAALIGMGSIVLTGARIGAGSLVGAGALILEGQQIPPGSTVLGSPAKVVGAVKPEHREAIRRGAAHYVALAASYRSRGFGRPLVAPEAAMAGEARGPLTGLERLALLDALGETPRWVGSRLAAHDDARWRLRPGEGRWSAHEVMCHLRDADRDVFTIRLERLLTDRHPAFARADLSGESRVRGWAGEAPEATLREWTALRAMLVARLAGLTPVEWARMGSHEALGPYGVREMVRGWAEHDLGHRRQMAEALGEYA</sequence>
<dbReference type="SUPFAM" id="SSF109854">
    <property type="entry name" value="DinB/YfiT-like putative metalloenzymes"/>
    <property type="match status" value="1"/>
</dbReference>
<dbReference type="AlphaFoldDB" id="A0A9D6LAJ7"/>
<organism evidence="2 3">
    <name type="scientific">Eiseniibacteriota bacterium</name>
    <dbReference type="NCBI Taxonomy" id="2212470"/>
    <lineage>
        <taxon>Bacteria</taxon>
        <taxon>Candidatus Eiseniibacteriota</taxon>
    </lineage>
</organism>
<dbReference type="InterPro" id="IPR011004">
    <property type="entry name" value="Trimer_LpxA-like_sf"/>
</dbReference>